<dbReference type="EMBL" id="CAMXCT030006569">
    <property type="protein sequence ID" value="CAL4803477.1"/>
    <property type="molecule type" value="Genomic_DNA"/>
</dbReference>
<evidence type="ECO:0000313" key="5">
    <source>
        <dbReference type="Proteomes" id="UP001152797"/>
    </source>
</evidence>
<feature type="region of interest" description="Disordered" evidence="2">
    <location>
        <begin position="101"/>
        <end position="120"/>
    </location>
</feature>
<keyword evidence="1" id="KW-0175">Coiled coil</keyword>
<protein>
    <submittedName>
        <fullName evidence="4">Dynein heavy chain tail domain-containing protein</fullName>
    </submittedName>
</protein>
<sequence>MARLLQKVLKVQVAGWFLVVNGVKFLVVGSWSGRAWQFLCSADGVAVVLEERREYYDSHEHHVKRVAAKSNRADEAVHFRDAFQCFLDNYFVNEDAAGAAAEKPAGSTPRRPASGDRVNRQHSGLGWWRATVRHSQELADNSARLCGRLAGILTDAAGLRAALPQLQCTDAGLMHDVQGFLELYSGARSGLSSAELLDLKRCHEAAAQLSEVQERLRQLTARCEKAGVDMCLDPDCTEAQVPRSLLKL</sequence>
<dbReference type="Proteomes" id="UP001152797">
    <property type="component" value="Unassembled WGS sequence"/>
</dbReference>
<proteinExistence type="predicted"/>
<comment type="caution">
    <text evidence="3">The sequence shown here is derived from an EMBL/GenBank/DDBJ whole genome shotgun (WGS) entry which is preliminary data.</text>
</comment>
<evidence type="ECO:0000256" key="1">
    <source>
        <dbReference type="SAM" id="Coils"/>
    </source>
</evidence>
<evidence type="ECO:0000256" key="2">
    <source>
        <dbReference type="SAM" id="MobiDB-lite"/>
    </source>
</evidence>
<evidence type="ECO:0000313" key="3">
    <source>
        <dbReference type="EMBL" id="CAI4016165.1"/>
    </source>
</evidence>
<dbReference type="EMBL" id="CAMXCT010006569">
    <property type="protein sequence ID" value="CAI4016165.1"/>
    <property type="molecule type" value="Genomic_DNA"/>
</dbReference>
<keyword evidence="5" id="KW-1185">Reference proteome</keyword>
<organism evidence="3">
    <name type="scientific">Cladocopium goreaui</name>
    <dbReference type="NCBI Taxonomy" id="2562237"/>
    <lineage>
        <taxon>Eukaryota</taxon>
        <taxon>Sar</taxon>
        <taxon>Alveolata</taxon>
        <taxon>Dinophyceae</taxon>
        <taxon>Suessiales</taxon>
        <taxon>Symbiodiniaceae</taxon>
        <taxon>Cladocopium</taxon>
    </lineage>
</organism>
<evidence type="ECO:0000313" key="4">
    <source>
        <dbReference type="EMBL" id="CAL4803477.1"/>
    </source>
</evidence>
<reference evidence="4 5" key="2">
    <citation type="submission" date="2024-05" db="EMBL/GenBank/DDBJ databases">
        <authorList>
            <person name="Chen Y."/>
            <person name="Shah S."/>
            <person name="Dougan E. K."/>
            <person name="Thang M."/>
            <person name="Chan C."/>
        </authorList>
    </citation>
    <scope>NUCLEOTIDE SEQUENCE [LARGE SCALE GENOMIC DNA]</scope>
</reference>
<dbReference type="AlphaFoldDB" id="A0A9P1GJF3"/>
<reference evidence="3" key="1">
    <citation type="submission" date="2022-10" db="EMBL/GenBank/DDBJ databases">
        <authorList>
            <person name="Chen Y."/>
            <person name="Dougan E. K."/>
            <person name="Chan C."/>
            <person name="Rhodes N."/>
            <person name="Thang M."/>
        </authorList>
    </citation>
    <scope>NUCLEOTIDE SEQUENCE</scope>
</reference>
<feature type="coiled-coil region" evidence="1">
    <location>
        <begin position="202"/>
        <end position="229"/>
    </location>
</feature>
<name>A0A9P1GJF3_9DINO</name>
<dbReference type="EMBL" id="CAMXCT020006569">
    <property type="protein sequence ID" value="CAL1169540.1"/>
    <property type="molecule type" value="Genomic_DNA"/>
</dbReference>
<accession>A0A9P1GJF3</accession>
<gene>
    <name evidence="3" type="ORF">C1SCF055_LOCUS40925</name>
</gene>